<feature type="transmembrane region" description="Helical" evidence="6">
    <location>
        <begin position="201"/>
        <end position="219"/>
    </location>
</feature>
<evidence type="ECO:0000313" key="9">
    <source>
        <dbReference type="Proteomes" id="UP000775547"/>
    </source>
</evidence>
<dbReference type="GO" id="GO:0016887">
    <property type="term" value="F:ATP hydrolysis activity"/>
    <property type="evidence" value="ECO:0007669"/>
    <property type="project" value="InterPro"/>
</dbReference>
<keyword evidence="4 6" id="KW-1133">Transmembrane helix</keyword>
<sequence length="245" mass="27624">MSGDGVNDSPALKLAPVGIAMGMAGSDVAKDASDLVLTDDNFDSIRVAVREGRRLFLNIQRFILHLLTTNVAEVVLLIIGLCFIDEEGASVFPLSPIAVLWVNLVRRLLDLLLTERVFRARSTTFATLIFQILLYAFELKSLDRSMFSLTPGRAFYKDLWANQTLFWAVVLGMMSVVIPIYVPGFNNRVFYQSGIGKEWGVVIGMSIVFVVWCEFWKLFCRKPLYKRWAPAPVEYTRAEETASKQ</sequence>
<dbReference type="Gene3D" id="3.40.50.1000">
    <property type="entry name" value="HAD superfamily/HAD-like"/>
    <property type="match status" value="1"/>
</dbReference>
<dbReference type="PRINTS" id="PR00119">
    <property type="entry name" value="CATATPASE"/>
</dbReference>
<dbReference type="GO" id="GO:0006883">
    <property type="term" value="P:intracellular sodium ion homeostasis"/>
    <property type="evidence" value="ECO:0007669"/>
    <property type="project" value="TreeGrafter"/>
</dbReference>
<dbReference type="PANTHER" id="PTHR43294:SF21">
    <property type="entry name" value="CATION TRANSPORTING ATPASE"/>
    <property type="match status" value="1"/>
</dbReference>
<dbReference type="InterPro" id="IPR050510">
    <property type="entry name" value="Cation_transp_ATPase_P-type"/>
</dbReference>
<proteinExistence type="predicted"/>
<evidence type="ECO:0000256" key="3">
    <source>
        <dbReference type="ARBA" id="ARBA00022692"/>
    </source>
</evidence>
<reference evidence="8" key="1">
    <citation type="submission" date="2020-07" db="EMBL/GenBank/DDBJ databases">
        <authorList>
            <person name="Nieuwenhuis M."/>
            <person name="Van De Peppel L.J.J."/>
        </authorList>
    </citation>
    <scope>NUCLEOTIDE SEQUENCE</scope>
    <source>
        <strain evidence="8">AP01</strain>
        <tissue evidence="8">Mycelium</tissue>
    </source>
</reference>
<dbReference type="InterPro" id="IPR023298">
    <property type="entry name" value="ATPase_P-typ_TM_dom_sf"/>
</dbReference>
<dbReference type="GO" id="GO:0005391">
    <property type="term" value="F:P-type sodium:potassium-exchanging transporter activity"/>
    <property type="evidence" value="ECO:0007669"/>
    <property type="project" value="TreeGrafter"/>
</dbReference>
<dbReference type="InterPro" id="IPR001757">
    <property type="entry name" value="P_typ_ATPase"/>
</dbReference>
<protein>
    <recommendedName>
        <fullName evidence="7">Cation-transporting P-type ATPase C-terminal domain-containing protein</fullName>
    </recommendedName>
</protein>
<keyword evidence="9" id="KW-1185">Reference proteome</keyword>
<dbReference type="Gene3D" id="1.20.1110.10">
    <property type="entry name" value="Calcium-transporting ATPase, transmembrane domain"/>
    <property type="match status" value="2"/>
</dbReference>
<dbReference type="Proteomes" id="UP000775547">
    <property type="component" value="Unassembled WGS sequence"/>
</dbReference>
<feature type="transmembrane region" description="Helical" evidence="6">
    <location>
        <begin position="121"/>
        <end position="138"/>
    </location>
</feature>
<gene>
    <name evidence="8" type="ORF">DXG03_004256</name>
</gene>
<evidence type="ECO:0000313" key="8">
    <source>
        <dbReference type="EMBL" id="KAG5641780.1"/>
    </source>
</evidence>
<organism evidence="8 9">
    <name type="scientific">Asterophora parasitica</name>
    <dbReference type="NCBI Taxonomy" id="117018"/>
    <lineage>
        <taxon>Eukaryota</taxon>
        <taxon>Fungi</taxon>
        <taxon>Dikarya</taxon>
        <taxon>Basidiomycota</taxon>
        <taxon>Agaricomycotina</taxon>
        <taxon>Agaricomycetes</taxon>
        <taxon>Agaricomycetidae</taxon>
        <taxon>Agaricales</taxon>
        <taxon>Tricholomatineae</taxon>
        <taxon>Lyophyllaceae</taxon>
        <taxon>Asterophora</taxon>
    </lineage>
</organism>
<dbReference type="EMBL" id="JABCKV010000250">
    <property type="protein sequence ID" value="KAG5641780.1"/>
    <property type="molecule type" value="Genomic_DNA"/>
</dbReference>
<evidence type="ECO:0000256" key="6">
    <source>
        <dbReference type="SAM" id="Phobius"/>
    </source>
</evidence>
<dbReference type="NCBIfam" id="TIGR01494">
    <property type="entry name" value="ATPase_P-type"/>
    <property type="match status" value="1"/>
</dbReference>
<dbReference type="InterPro" id="IPR036412">
    <property type="entry name" value="HAD-like_sf"/>
</dbReference>
<feature type="domain" description="Cation-transporting P-type ATPase C-terminal" evidence="7">
    <location>
        <begin position="120"/>
        <end position="219"/>
    </location>
</feature>
<evidence type="ECO:0000259" key="7">
    <source>
        <dbReference type="Pfam" id="PF00689"/>
    </source>
</evidence>
<dbReference type="GO" id="GO:0005886">
    <property type="term" value="C:plasma membrane"/>
    <property type="evidence" value="ECO:0007669"/>
    <property type="project" value="UniProtKB-SubCell"/>
</dbReference>
<feature type="transmembrane region" description="Helical" evidence="6">
    <location>
        <begin position="91"/>
        <end position="109"/>
    </location>
</feature>
<feature type="transmembrane region" description="Helical" evidence="6">
    <location>
        <begin position="62"/>
        <end position="84"/>
    </location>
</feature>
<dbReference type="AlphaFoldDB" id="A0A9P7G2U4"/>
<name>A0A9P7G2U4_9AGAR</name>
<dbReference type="PANTHER" id="PTHR43294">
    <property type="entry name" value="SODIUM/POTASSIUM-TRANSPORTING ATPASE SUBUNIT ALPHA"/>
    <property type="match status" value="1"/>
</dbReference>
<dbReference type="SUPFAM" id="SSF56784">
    <property type="entry name" value="HAD-like"/>
    <property type="match status" value="1"/>
</dbReference>
<reference evidence="8" key="2">
    <citation type="submission" date="2021-10" db="EMBL/GenBank/DDBJ databases">
        <title>Phylogenomics reveals ancestral predisposition of the termite-cultivated fungus Termitomyces towards a domesticated lifestyle.</title>
        <authorList>
            <person name="Auxier B."/>
            <person name="Grum-Grzhimaylo A."/>
            <person name="Cardenas M.E."/>
            <person name="Lodge J.D."/>
            <person name="Laessoe T."/>
            <person name="Pedersen O."/>
            <person name="Smith M.E."/>
            <person name="Kuyper T.W."/>
            <person name="Franco-Molano E.A."/>
            <person name="Baroni T.J."/>
            <person name="Aanen D.K."/>
        </authorList>
    </citation>
    <scope>NUCLEOTIDE SEQUENCE</scope>
    <source>
        <strain evidence="8">AP01</strain>
        <tissue evidence="8">Mycelium</tissue>
    </source>
</reference>
<feature type="transmembrane region" description="Helical" evidence="6">
    <location>
        <begin position="159"/>
        <end position="181"/>
    </location>
</feature>
<dbReference type="Pfam" id="PF00689">
    <property type="entry name" value="Cation_ATPase_C"/>
    <property type="match status" value="1"/>
</dbReference>
<evidence type="ECO:0000256" key="2">
    <source>
        <dbReference type="ARBA" id="ARBA00022475"/>
    </source>
</evidence>
<dbReference type="SUPFAM" id="SSF81665">
    <property type="entry name" value="Calcium ATPase, transmembrane domain M"/>
    <property type="match status" value="1"/>
</dbReference>
<keyword evidence="5 6" id="KW-0472">Membrane</keyword>
<accession>A0A9P7G2U4</accession>
<dbReference type="GO" id="GO:0030007">
    <property type="term" value="P:intracellular potassium ion homeostasis"/>
    <property type="evidence" value="ECO:0007669"/>
    <property type="project" value="TreeGrafter"/>
</dbReference>
<comment type="subcellular location">
    <subcellularLocation>
        <location evidence="1">Cell membrane</location>
        <topology evidence="1">Multi-pass membrane protein</topology>
    </subcellularLocation>
</comment>
<dbReference type="PRINTS" id="PR00120">
    <property type="entry name" value="HATPASE"/>
</dbReference>
<dbReference type="GO" id="GO:1902600">
    <property type="term" value="P:proton transmembrane transport"/>
    <property type="evidence" value="ECO:0007669"/>
    <property type="project" value="TreeGrafter"/>
</dbReference>
<evidence type="ECO:0000256" key="1">
    <source>
        <dbReference type="ARBA" id="ARBA00004651"/>
    </source>
</evidence>
<dbReference type="OrthoDB" id="3010460at2759"/>
<dbReference type="GO" id="GO:0005524">
    <property type="term" value="F:ATP binding"/>
    <property type="evidence" value="ECO:0007669"/>
    <property type="project" value="InterPro"/>
</dbReference>
<dbReference type="InterPro" id="IPR006068">
    <property type="entry name" value="ATPase_P-typ_cation-transptr_C"/>
</dbReference>
<dbReference type="GO" id="GO:1990573">
    <property type="term" value="P:potassium ion import across plasma membrane"/>
    <property type="evidence" value="ECO:0007669"/>
    <property type="project" value="TreeGrafter"/>
</dbReference>
<comment type="caution">
    <text evidence="8">The sequence shown here is derived from an EMBL/GenBank/DDBJ whole genome shotgun (WGS) entry which is preliminary data.</text>
</comment>
<dbReference type="GO" id="GO:0036376">
    <property type="term" value="P:sodium ion export across plasma membrane"/>
    <property type="evidence" value="ECO:0007669"/>
    <property type="project" value="TreeGrafter"/>
</dbReference>
<keyword evidence="3 6" id="KW-0812">Transmembrane</keyword>
<evidence type="ECO:0000256" key="5">
    <source>
        <dbReference type="ARBA" id="ARBA00023136"/>
    </source>
</evidence>
<evidence type="ECO:0000256" key="4">
    <source>
        <dbReference type="ARBA" id="ARBA00022989"/>
    </source>
</evidence>
<dbReference type="InterPro" id="IPR023214">
    <property type="entry name" value="HAD_sf"/>
</dbReference>
<keyword evidence="2" id="KW-1003">Cell membrane</keyword>